<reference evidence="7 8" key="1">
    <citation type="submission" date="2019-02" db="EMBL/GenBank/DDBJ databases">
        <title>Dyella amyloliquefaciens sp. nov., isolated from forest soil.</title>
        <authorList>
            <person name="Gao Z.-H."/>
            <person name="Qiu L.-H."/>
        </authorList>
    </citation>
    <scope>NUCLEOTIDE SEQUENCE [LARGE SCALE GENOMIC DNA]</scope>
    <source>
        <strain evidence="7 8">KACC 12747</strain>
    </source>
</reference>
<dbReference type="GO" id="GO:0003677">
    <property type="term" value="F:DNA binding"/>
    <property type="evidence" value="ECO:0007669"/>
    <property type="project" value="UniProtKB-UniRule"/>
</dbReference>
<name>A0A4R0YH15_9GAMM</name>
<accession>A0A4R0YH15</accession>
<organism evidence="7 8">
    <name type="scientific">Dyella soli</name>
    <dbReference type="NCBI Taxonomy" id="522319"/>
    <lineage>
        <taxon>Bacteria</taxon>
        <taxon>Pseudomonadati</taxon>
        <taxon>Pseudomonadota</taxon>
        <taxon>Gammaproteobacteria</taxon>
        <taxon>Lysobacterales</taxon>
        <taxon>Rhodanobacteraceae</taxon>
        <taxon>Dyella</taxon>
    </lineage>
</organism>
<dbReference type="SUPFAM" id="SSF48452">
    <property type="entry name" value="TPR-like"/>
    <property type="match status" value="1"/>
</dbReference>
<dbReference type="PROSITE" id="PS50005">
    <property type="entry name" value="TPR"/>
    <property type="match status" value="3"/>
</dbReference>
<evidence type="ECO:0000259" key="6">
    <source>
        <dbReference type="PROSITE" id="PS51755"/>
    </source>
</evidence>
<keyword evidence="1 3" id="KW-0238">DNA-binding</keyword>
<proteinExistence type="predicted"/>
<feature type="compositionally biased region" description="Low complexity" evidence="4">
    <location>
        <begin position="126"/>
        <end position="138"/>
    </location>
</feature>
<evidence type="ECO:0000256" key="3">
    <source>
        <dbReference type="PROSITE-ProRule" id="PRU01091"/>
    </source>
</evidence>
<dbReference type="PANTHER" id="PTHR12558">
    <property type="entry name" value="CELL DIVISION CYCLE 16,23,27"/>
    <property type="match status" value="1"/>
</dbReference>
<dbReference type="Pfam" id="PF00486">
    <property type="entry name" value="Trans_reg_C"/>
    <property type="match status" value="1"/>
</dbReference>
<dbReference type="InterPro" id="IPR019734">
    <property type="entry name" value="TPR_rpt"/>
</dbReference>
<dbReference type="InterPro" id="IPR016032">
    <property type="entry name" value="Sig_transdc_resp-reg_C-effctor"/>
</dbReference>
<keyword evidence="5" id="KW-0472">Membrane</keyword>
<keyword evidence="2" id="KW-0802">TPR repeat</keyword>
<dbReference type="Pfam" id="PF14559">
    <property type="entry name" value="TPR_19"/>
    <property type="match status" value="1"/>
</dbReference>
<feature type="region of interest" description="Disordered" evidence="4">
    <location>
        <begin position="117"/>
        <end position="140"/>
    </location>
</feature>
<feature type="repeat" description="TPR" evidence="2">
    <location>
        <begin position="222"/>
        <end position="255"/>
    </location>
</feature>
<feature type="repeat" description="TPR" evidence="2">
    <location>
        <begin position="358"/>
        <end position="391"/>
    </location>
</feature>
<evidence type="ECO:0000256" key="1">
    <source>
        <dbReference type="ARBA" id="ARBA00023125"/>
    </source>
</evidence>
<sequence>MTQSEPVIHWVYQCDDIIVEPHAHRLERAHQTIPVEPKAFAVLVALIENAGEVVDKNTLLDVAWGHRHVTPGVLTRVISRLRQALGDSVSEPRYIATIHTLGYRFIGNVQRRQASAETPGLPSVLPAATTMPEPAAMPDAHRPRAFTRRSRARLVAWAALVAALSLLIAMSRLHVARQKDDHDFDADLRSAMLMQELGRGAEAHEQLAQMQADYLDQPAMLRRAYEADAEIYMNDRQYALAEHAFSRALQVMPDEPALLYGRGLAYAAEGKTDQALDDFRHLLALKPGDTDASNALGYALADADRDLPEAQRLIEGARAARPDDSAMDDSWGWLQYRLGHLEQAEQTLRSAWAAHKDADVGVHLGEVLWKQGRQDDAQRVFDEVRRIDPQNATLHHTLKRLNP</sequence>
<dbReference type="InterPro" id="IPR036388">
    <property type="entry name" value="WH-like_DNA-bd_sf"/>
</dbReference>
<evidence type="ECO:0000256" key="5">
    <source>
        <dbReference type="SAM" id="Phobius"/>
    </source>
</evidence>
<dbReference type="AlphaFoldDB" id="A0A4R0YH15"/>
<dbReference type="GO" id="GO:0006355">
    <property type="term" value="P:regulation of DNA-templated transcription"/>
    <property type="evidence" value="ECO:0007669"/>
    <property type="project" value="InterPro"/>
</dbReference>
<dbReference type="PANTHER" id="PTHR12558:SF13">
    <property type="entry name" value="CELL DIVISION CYCLE PROTEIN 27 HOMOLOG"/>
    <property type="match status" value="1"/>
</dbReference>
<dbReference type="Gene3D" id="1.25.40.10">
    <property type="entry name" value="Tetratricopeptide repeat domain"/>
    <property type="match status" value="1"/>
</dbReference>
<keyword evidence="5" id="KW-1133">Transmembrane helix</keyword>
<feature type="domain" description="OmpR/PhoB-type" evidence="6">
    <location>
        <begin position="9"/>
        <end position="107"/>
    </location>
</feature>
<dbReference type="SMART" id="SM00028">
    <property type="entry name" value="TPR"/>
    <property type="match status" value="3"/>
</dbReference>
<gene>
    <name evidence="7" type="ORF">EZM97_33135</name>
</gene>
<dbReference type="SUPFAM" id="SSF46894">
    <property type="entry name" value="C-terminal effector domain of the bipartite response regulators"/>
    <property type="match status" value="1"/>
</dbReference>
<dbReference type="InterPro" id="IPR001867">
    <property type="entry name" value="OmpR/PhoB-type_DNA-bd"/>
</dbReference>
<dbReference type="InterPro" id="IPR011990">
    <property type="entry name" value="TPR-like_helical_dom_sf"/>
</dbReference>
<evidence type="ECO:0000256" key="2">
    <source>
        <dbReference type="PROSITE-ProRule" id="PRU00339"/>
    </source>
</evidence>
<dbReference type="SMART" id="SM00862">
    <property type="entry name" value="Trans_reg_C"/>
    <property type="match status" value="1"/>
</dbReference>
<feature type="DNA-binding region" description="OmpR/PhoB-type" evidence="3">
    <location>
        <begin position="9"/>
        <end position="107"/>
    </location>
</feature>
<dbReference type="Gene3D" id="1.10.10.10">
    <property type="entry name" value="Winged helix-like DNA-binding domain superfamily/Winged helix DNA-binding domain"/>
    <property type="match status" value="1"/>
</dbReference>
<evidence type="ECO:0000256" key="4">
    <source>
        <dbReference type="SAM" id="MobiDB-lite"/>
    </source>
</evidence>
<feature type="repeat" description="TPR" evidence="2">
    <location>
        <begin position="256"/>
        <end position="289"/>
    </location>
</feature>
<dbReference type="Pfam" id="PF13371">
    <property type="entry name" value="TPR_9"/>
    <property type="match status" value="1"/>
</dbReference>
<dbReference type="GO" id="GO:0000160">
    <property type="term" value="P:phosphorelay signal transduction system"/>
    <property type="evidence" value="ECO:0007669"/>
    <property type="project" value="InterPro"/>
</dbReference>
<evidence type="ECO:0000313" key="7">
    <source>
        <dbReference type="EMBL" id="TCI06336.1"/>
    </source>
</evidence>
<feature type="transmembrane region" description="Helical" evidence="5">
    <location>
        <begin position="154"/>
        <end position="175"/>
    </location>
</feature>
<evidence type="ECO:0000313" key="8">
    <source>
        <dbReference type="Proteomes" id="UP000291822"/>
    </source>
</evidence>
<keyword evidence="5" id="KW-0812">Transmembrane</keyword>
<protein>
    <submittedName>
        <fullName evidence="7">Tetratricopeptide repeat protein</fullName>
    </submittedName>
</protein>
<dbReference type="PROSITE" id="PS51755">
    <property type="entry name" value="OMPR_PHOB"/>
    <property type="match status" value="1"/>
</dbReference>
<dbReference type="CDD" id="cd00383">
    <property type="entry name" value="trans_reg_C"/>
    <property type="match status" value="1"/>
</dbReference>
<dbReference type="Proteomes" id="UP000291822">
    <property type="component" value="Unassembled WGS sequence"/>
</dbReference>
<keyword evidence="8" id="KW-1185">Reference proteome</keyword>
<dbReference type="RefSeq" id="WP_131412958.1">
    <property type="nucleotide sequence ID" value="NZ_SJTG01000006.1"/>
</dbReference>
<comment type="caution">
    <text evidence="7">The sequence shown here is derived from an EMBL/GenBank/DDBJ whole genome shotgun (WGS) entry which is preliminary data.</text>
</comment>
<dbReference type="EMBL" id="SJTG01000006">
    <property type="protein sequence ID" value="TCI06336.1"/>
    <property type="molecule type" value="Genomic_DNA"/>
</dbReference>